<gene>
    <name evidence="2" type="ORF">BBRV_LOCUS119723</name>
</gene>
<organism evidence="2">
    <name type="scientific">Bracon brevicornis</name>
    <dbReference type="NCBI Taxonomy" id="1563983"/>
    <lineage>
        <taxon>Eukaryota</taxon>
        <taxon>Metazoa</taxon>
        <taxon>Ecdysozoa</taxon>
        <taxon>Arthropoda</taxon>
        <taxon>Hexapoda</taxon>
        <taxon>Insecta</taxon>
        <taxon>Pterygota</taxon>
        <taxon>Neoptera</taxon>
        <taxon>Endopterygota</taxon>
        <taxon>Hymenoptera</taxon>
        <taxon>Apocrita</taxon>
        <taxon>Ichneumonoidea</taxon>
        <taxon>Braconidae</taxon>
        <taxon>Braconinae</taxon>
        <taxon>Bracon</taxon>
    </lineage>
</organism>
<feature type="coiled-coil region" evidence="1">
    <location>
        <begin position="50"/>
        <end position="77"/>
    </location>
</feature>
<evidence type="ECO:0000256" key="1">
    <source>
        <dbReference type="SAM" id="Coils"/>
    </source>
</evidence>
<reference evidence="2" key="1">
    <citation type="submission" date="2020-07" db="EMBL/GenBank/DDBJ databases">
        <authorList>
            <person name="Ferguson B K."/>
        </authorList>
    </citation>
    <scope>NUCLEOTIDE SEQUENCE</scope>
    <source>
        <strain evidence="2">L06</strain>
    </source>
</reference>
<dbReference type="EMBL" id="CADCXW020000347">
    <property type="protein sequence ID" value="CAD1581585.1"/>
    <property type="molecule type" value="Genomic_DNA"/>
</dbReference>
<keyword evidence="1" id="KW-0175">Coiled coil</keyword>
<proteinExistence type="predicted"/>
<evidence type="ECO:0000313" key="2">
    <source>
        <dbReference type="EMBL" id="CAD1581585.1"/>
    </source>
</evidence>
<protein>
    <submittedName>
        <fullName evidence="2">Uncharacterized protein</fullName>
    </submittedName>
</protein>
<name>A0A6V7LZH1_9HYME</name>
<sequence length="114" mass="13312">MYALRKKSRRGSNDLTAGLSEDVNLHNQNWTVHEAAIRMKPRALTKVSVEVKTRKRIEKLQREIELARKQASRIQIVAESIISVREFTPRIRRIAAKLHYQHYTLNKAILLVIK</sequence>
<dbReference type="AlphaFoldDB" id="A0A6V7LZH1"/>
<accession>A0A6V7LZH1</accession>